<dbReference type="Gene3D" id="1.20.120.1630">
    <property type="match status" value="1"/>
</dbReference>
<keyword evidence="7" id="KW-1185">Reference proteome</keyword>
<reference evidence="6 7" key="1">
    <citation type="submission" date="2017-04" db="EMBL/GenBank/DDBJ databases">
        <title>The new phylogeny of genus Mycobacterium.</title>
        <authorList>
            <person name="Tortoli E."/>
            <person name="Trovato A."/>
            <person name="Cirillo D.M."/>
        </authorList>
    </citation>
    <scope>NUCLEOTIDE SEQUENCE [LARGE SCALE GENOMIC DNA]</scope>
    <source>
        <strain evidence="6 7">TBL 1200985</strain>
    </source>
</reference>
<evidence type="ECO:0000313" key="6">
    <source>
        <dbReference type="EMBL" id="OSC40336.1"/>
    </source>
</evidence>
<feature type="transmembrane region" description="Helical" evidence="5">
    <location>
        <begin position="7"/>
        <end position="26"/>
    </location>
</feature>
<keyword evidence="3 5" id="KW-1133">Transmembrane helix</keyword>
<keyword evidence="2 5" id="KW-0812">Transmembrane</keyword>
<accession>A0A1X2LTX7</accession>
<name>A0A1X2LTX7_9MYCO</name>
<keyword evidence="4 5" id="KW-0472">Membrane</keyword>
<dbReference type="RefSeq" id="WP_085325533.1">
    <property type="nucleotide sequence ID" value="NZ_NCXP01000015.1"/>
</dbReference>
<dbReference type="OrthoDB" id="7203053at2"/>
<dbReference type="AlphaFoldDB" id="A0A1X2LTX7"/>
<comment type="subcellular location">
    <subcellularLocation>
        <location evidence="1">Endomembrane system</location>
        <topology evidence="1">Multi-pass membrane protein</topology>
    </subcellularLocation>
</comment>
<proteinExistence type="predicted"/>
<dbReference type="EMBL" id="NCXP01000015">
    <property type="protein sequence ID" value="OSC40336.1"/>
    <property type="molecule type" value="Genomic_DNA"/>
</dbReference>
<feature type="transmembrane region" description="Helical" evidence="5">
    <location>
        <begin position="75"/>
        <end position="93"/>
    </location>
</feature>
<comment type="caution">
    <text evidence="6">The sequence shown here is derived from an EMBL/GenBank/DDBJ whole genome shotgun (WGS) entry which is preliminary data.</text>
</comment>
<evidence type="ECO:0000256" key="1">
    <source>
        <dbReference type="ARBA" id="ARBA00004127"/>
    </source>
</evidence>
<protein>
    <recommendedName>
        <fullName evidence="8">Steroid 5-alpha reductase C-terminal domain-containing protein</fullName>
    </recommendedName>
</protein>
<dbReference type="Pfam" id="PF04191">
    <property type="entry name" value="PEMT"/>
    <property type="match status" value="1"/>
</dbReference>
<feature type="transmembrane region" description="Helical" evidence="5">
    <location>
        <begin position="32"/>
        <end position="54"/>
    </location>
</feature>
<evidence type="ECO:0000256" key="4">
    <source>
        <dbReference type="ARBA" id="ARBA00023136"/>
    </source>
</evidence>
<feature type="transmembrane region" description="Helical" evidence="5">
    <location>
        <begin position="105"/>
        <end position="128"/>
    </location>
</feature>
<evidence type="ECO:0000256" key="2">
    <source>
        <dbReference type="ARBA" id="ARBA00022692"/>
    </source>
</evidence>
<evidence type="ECO:0000256" key="3">
    <source>
        <dbReference type="ARBA" id="ARBA00022989"/>
    </source>
</evidence>
<dbReference type="Proteomes" id="UP000193247">
    <property type="component" value="Unassembled WGS sequence"/>
</dbReference>
<organism evidence="6 7">
    <name type="scientific">Mycobacterium decipiens</name>
    <dbReference type="NCBI Taxonomy" id="1430326"/>
    <lineage>
        <taxon>Bacteria</taxon>
        <taxon>Bacillati</taxon>
        <taxon>Actinomycetota</taxon>
        <taxon>Actinomycetes</taxon>
        <taxon>Mycobacteriales</taxon>
        <taxon>Mycobacteriaceae</taxon>
        <taxon>Mycobacterium</taxon>
    </lineage>
</organism>
<evidence type="ECO:0000313" key="7">
    <source>
        <dbReference type="Proteomes" id="UP000193247"/>
    </source>
</evidence>
<evidence type="ECO:0000256" key="5">
    <source>
        <dbReference type="SAM" id="Phobius"/>
    </source>
</evidence>
<dbReference type="PANTHER" id="PTHR43847">
    <property type="entry name" value="BLL3993 PROTEIN"/>
    <property type="match status" value="1"/>
</dbReference>
<dbReference type="InterPro" id="IPR007318">
    <property type="entry name" value="Phopholipid_MeTrfase"/>
</dbReference>
<dbReference type="PANTHER" id="PTHR43847:SF1">
    <property type="entry name" value="BLL3993 PROTEIN"/>
    <property type="match status" value="1"/>
</dbReference>
<gene>
    <name evidence="6" type="ORF">B8W66_13615</name>
</gene>
<sequence>MHDTLKAVTASLLGFAYFGVLLFLPAGTFDYWQAWVFIAVFVLVTVVPGIYWAMRRPEVLRRRMNAGPMAETRPAQKIVVSCLYLCLTAWLVVCALDHRFGWSNVPTAVVLVGIVLVAVGLCITMLVVQQNSFAAANITVAADQPLVSTGLYGFVRHPMYFGALMMMIGMPLALDSYWGLLFIIPSVIILVVRILDEEKALQQELAGYREYTQKVHHRLVPGIW</sequence>
<dbReference type="STRING" id="1430326.B8W66_13615"/>
<dbReference type="InterPro" id="IPR052527">
    <property type="entry name" value="Metal_cation-efflux_comp"/>
</dbReference>
<evidence type="ECO:0008006" key="8">
    <source>
        <dbReference type="Google" id="ProtNLM"/>
    </source>
</evidence>
<dbReference type="GO" id="GO:0012505">
    <property type="term" value="C:endomembrane system"/>
    <property type="evidence" value="ECO:0007669"/>
    <property type="project" value="UniProtKB-SubCell"/>
</dbReference>
<feature type="transmembrane region" description="Helical" evidence="5">
    <location>
        <begin position="176"/>
        <end position="195"/>
    </location>
</feature>